<keyword evidence="1" id="KW-0704">Schiff base</keyword>
<organism evidence="2 3">
    <name type="scientific">Georgenia yuyongxinii</name>
    <dbReference type="NCBI Taxonomy" id="2589797"/>
    <lineage>
        <taxon>Bacteria</taxon>
        <taxon>Bacillati</taxon>
        <taxon>Actinomycetota</taxon>
        <taxon>Actinomycetes</taxon>
        <taxon>Micrococcales</taxon>
        <taxon>Bogoriellaceae</taxon>
        <taxon>Georgenia</taxon>
    </lineage>
</organism>
<evidence type="ECO:0000256" key="1">
    <source>
        <dbReference type="ARBA" id="ARBA00023270"/>
    </source>
</evidence>
<gene>
    <name evidence="2" type="ORF">FJ693_01400</name>
</gene>
<dbReference type="GO" id="GO:0005975">
    <property type="term" value="P:carbohydrate metabolic process"/>
    <property type="evidence" value="ECO:0007669"/>
    <property type="project" value="InterPro"/>
</dbReference>
<evidence type="ECO:0000313" key="2">
    <source>
        <dbReference type="EMBL" id="TRW47520.1"/>
    </source>
</evidence>
<dbReference type="Pfam" id="PF00923">
    <property type="entry name" value="TAL_FSA"/>
    <property type="match status" value="1"/>
</dbReference>
<accession>A0A552WXG7</accession>
<protein>
    <submittedName>
        <fullName evidence="2">Transaldolase</fullName>
    </submittedName>
</protein>
<name>A0A552WXG7_9MICO</name>
<keyword evidence="3" id="KW-1185">Reference proteome</keyword>
<reference evidence="2 3" key="1">
    <citation type="submission" date="2019-07" db="EMBL/GenBank/DDBJ databases">
        <title>Georgenia wutianyii sp. nov. and Georgenia *** sp. nov. isolated from plateau pika (Ochotona curzoniae) in the Qinghai-Tibet plateau of China.</title>
        <authorList>
            <person name="Tian Z."/>
        </authorList>
    </citation>
    <scope>NUCLEOTIDE SEQUENCE [LARGE SCALE GENOMIC DNA]</scope>
    <source>
        <strain evidence="2 3">Z446</strain>
    </source>
</reference>
<dbReference type="AlphaFoldDB" id="A0A552WXG7"/>
<evidence type="ECO:0000313" key="3">
    <source>
        <dbReference type="Proteomes" id="UP000318693"/>
    </source>
</evidence>
<dbReference type="Proteomes" id="UP000318693">
    <property type="component" value="Unassembled WGS sequence"/>
</dbReference>
<dbReference type="InterPro" id="IPR013785">
    <property type="entry name" value="Aldolase_TIM"/>
</dbReference>
<sequence>MPLTYRLRSLGLPIVPGEEEYVHRVLDQPLAAETFRELQGAARHVGVTAEFREVVGYFGTPAGHTPPGFRLALDLEADGLLAIDLVRDISYDTDGALRPTNVLFSADSANPYEIAPIAGLIANLTCNPGIIYDLFLNNPAANVDGTFHTREEVMAEIGRILGPGCDVCVELNNPFEADFGKILEEAERFRQILSRWRVVIKVPHTGPVNAANVGQLLSGDKHLDRRWWEPATADALRGHNLALKLREHGFRVNFTLMFEPYQAQLALQARPYFINSFIRHRLMQSTKMIELLDDFTESRDDGVLVTLRDYLIQNDYLARTDTDLPLQECRRMAEQLVAYRQTRTAEGGDGLDSVRHNLRVLRETNLPDTRLIVCSMEGERNYPEVDKLLASDEFCDMSRRVVVTAEPGYLARFTSTNQVVSYQRRFMTAAQGH</sequence>
<dbReference type="EMBL" id="VJXR01000002">
    <property type="protein sequence ID" value="TRW47520.1"/>
    <property type="molecule type" value="Genomic_DNA"/>
</dbReference>
<proteinExistence type="predicted"/>
<dbReference type="SUPFAM" id="SSF51569">
    <property type="entry name" value="Aldolase"/>
    <property type="match status" value="1"/>
</dbReference>
<comment type="caution">
    <text evidence="2">The sequence shown here is derived from an EMBL/GenBank/DDBJ whole genome shotgun (WGS) entry which is preliminary data.</text>
</comment>
<dbReference type="Gene3D" id="3.20.20.70">
    <property type="entry name" value="Aldolase class I"/>
    <property type="match status" value="1"/>
</dbReference>
<dbReference type="InterPro" id="IPR001585">
    <property type="entry name" value="TAL/FSA"/>
</dbReference>